<dbReference type="Pfam" id="PF07992">
    <property type="entry name" value="Pyr_redox_2"/>
    <property type="match status" value="1"/>
</dbReference>
<dbReference type="PIRSF" id="PIRSF038984">
    <property type="entry name" value="FAD_binding_protein"/>
    <property type="match status" value="1"/>
</dbReference>
<dbReference type="InterPro" id="IPR023753">
    <property type="entry name" value="FAD/NAD-binding_dom"/>
</dbReference>
<dbReference type="SUPFAM" id="SSF51905">
    <property type="entry name" value="FAD/NAD(P)-binding domain"/>
    <property type="match status" value="1"/>
</dbReference>
<feature type="domain" description="FAD-dependent protein C-terminal" evidence="2">
    <location>
        <begin position="231"/>
        <end position="411"/>
    </location>
</feature>
<dbReference type="EMBL" id="QRCT01000009">
    <property type="protein sequence ID" value="RDU24961.1"/>
    <property type="molecule type" value="Genomic_DNA"/>
</dbReference>
<feature type="domain" description="FAD/NAD(P)-binding" evidence="1">
    <location>
        <begin position="2"/>
        <end position="208"/>
    </location>
</feature>
<organism evidence="3 4">
    <name type="scientific">Anaerosacchariphilus polymeriproducens</name>
    <dbReference type="NCBI Taxonomy" id="1812858"/>
    <lineage>
        <taxon>Bacteria</taxon>
        <taxon>Bacillati</taxon>
        <taxon>Bacillota</taxon>
        <taxon>Clostridia</taxon>
        <taxon>Lachnospirales</taxon>
        <taxon>Lachnospiraceae</taxon>
        <taxon>Anaerosacchariphilus</taxon>
    </lineage>
</organism>
<gene>
    <name evidence="3" type="ORF">DWV06_01660</name>
</gene>
<dbReference type="RefSeq" id="WP_115480445.1">
    <property type="nucleotide sequence ID" value="NZ_QRCT01000009.1"/>
</dbReference>
<dbReference type="PRINTS" id="PR00368">
    <property type="entry name" value="FADPNR"/>
</dbReference>
<dbReference type="Gene3D" id="3.50.50.60">
    <property type="entry name" value="FAD/NAD(P)-binding domain"/>
    <property type="match status" value="2"/>
</dbReference>
<evidence type="ECO:0000313" key="4">
    <source>
        <dbReference type="Proteomes" id="UP000255036"/>
    </source>
</evidence>
<dbReference type="Pfam" id="PF21688">
    <property type="entry name" value="FAD-depend_C"/>
    <property type="match status" value="1"/>
</dbReference>
<dbReference type="InterPro" id="IPR049516">
    <property type="entry name" value="FAD-depend_C"/>
</dbReference>
<dbReference type="OrthoDB" id="9762921at2"/>
<dbReference type="PANTHER" id="PTHR43106">
    <property type="entry name" value="DEHYDROGENASE-RELATED"/>
    <property type="match status" value="1"/>
</dbReference>
<dbReference type="GO" id="GO:0016491">
    <property type="term" value="F:oxidoreductase activity"/>
    <property type="evidence" value="ECO:0007669"/>
    <property type="project" value="InterPro"/>
</dbReference>
<accession>A0A371AZH4</accession>
<reference evidence="3 4" key="1">
    <citation type="submission" date="2018-07" db="EMBL/GenBank/DDBJ databases">
        <title>Anaerosacharophilus polymeroproducens gen. nov. sp. nov., an anaerobic bacterium isolated from salt field.</title>
        <authorList>
            <person name="Kim W."/>
            <person name="Yang S.-H."/>
            <person name="Oh J."/>
            <person name="Lee J.-H."/>
            <person name="Kwon K.K."/>
        </authorList>
    </citation>
    <scope>NUCLEOTIDE SEQUENCE [LARGE SCALE GENOMIC DNA]</scope>
    <source>
        <strain evidence="3 4">MCWD5</strain>
    </source>
</reference>
<evidence type="ECO:0000313" key="3">
    <source>
        <dbReference type="EMBL" id="RDU24961.1"/>
    </source>
</evidence>
<proteinExistence type="predicted"/>
<evidence type="ECO:0000259" key="2">
    <source>
        <dbReference type="Pfam" id="PF21688"/>
    </source>
</evidence>
<dbReference type="PANTHER" id="PTHR43106:SF1">
    <property type="entry name" value="DEHYDROGENASE-RELATED"/>
    <property type="match status" value="1"/>
</dbReference>
<name>A0A371AZH4_9FIRM</name>
<comment type="caution">
    <text evidence="3">The sequence shown here is derived from an EMBL/GenBank/DDBJ whole genome shotgun (WGS) entry which is preliminary data.</text>
</comment>
<dbReference type="InterPro" id="IPR036188">
    <property type="entry name" value="FAD/NAD-bd_sf"/>
</dbReference>
<protein>
    <submittedName>
        <fullName evidence="3">Uncharacterized protein</fullName>
    </submittedName>
</protein>
<sequence length="471" mass="53248">MYDVIIIGAGPAGLFSALKLINTTKKINIAIVDRGKKLLQRRCNCITEGRCQKCSVCDVVHGVGGAGMYSDGKLSLFPAGSKMEKLFKNKIELVYRNKNVLNSIIKFSKSPYKKIDALQNTNLAVADQLKENHCELKMYSVYHLGTEGIQNACNNIEKKLVESGVQFILQNTVDEIKRKNGIFTLDLLDKNRNLHEIKATNVIIATGKASGLKIRTWYEALGVKYAFNPIELGVRVEADRDALKDVLNHHLDAKIKMKSKDYEIRTFCMCNGGYLARCYYDTFDNDQKICTISGFSYYGRKTDNLNFGLLVRKKYEENIDPIKKQISYIEKINLRAGNNTIVQRLEDFMDNRVTTSESLNKNSIESTLSNIVTDNIKEYFPDYTIEAIENFFYNMKEVFPKLYNKDTLLHAPVWEMCWDRIITKDGVSTEIPNLYVVGDITGSARGIIQAATLGEMAAEKLLADKYNTAVG</sequence>
<dbReference type="Proteomes" id="UP000255036">
    <property type="component" value="Unassembled WGS sequence"/>
</dbReference>
<dbReference type="InterPro" id="IPR028348">
    <property type="entry name" value="FAD-binding_protein"/>
</dbReference>
<keyword evidence="4" id="KW-1185">Reference proteome</keyword>
<dbReference type="AlphaFoldDB" id="A0A371AZH4"/>
<evidence type="ECO:0000259" key="1">
    <source>
        <dbReference type="Pfam" id="PF07992"/>
    </source>
</evidence>